<keyword evidence="1" id="KW-0175">Coiled coil</keyword>
<name>A0A8S9IS54_BRACR</name>
<accession>A0A8S9IS54</accession>
<sequence>MQTHKPRLDPTTLGEAKLLVEVELDKPFPKQIALDDKQEALAELGMAFAQMAPNFFRYFLSSWVRAREEGLEFGLGELKQLFAIKRNSGFPGTMILAPRPGRFIIDSIPNRDHRWREKFFVFKINPASVGDFDFGRIHREWSDEIEPFGPAPMTPELCGLITTLRRGNPRWLAYTVDRIQAANALPPGENHATPIGLAAPVRPGKGRRNKRAREKEPLPDHPNESYEVGSLERAQKARHGPILKSGSQAQSPGLMARPVSIAVPVGGARRTPNTSADSVGGRALNDAVDSSTHRRRRRALKEINCVSSNSPSSGLPPPLRASGEGTSQVDPSAHLPDVHETSSWRFLYDNNVPILENPERLALIWHKIREKGCELPSFGDMREHDAYVRMAVANDKAMEASNEYAALMERRLADFPSKKEVGSHLLTIQQLRGELEAVQVTEQQREVEIEGLKGKLAAAETEKVAVQNDLDLMKEKHRREIEGCDAAGRKECNLARLSLAREYVAVLAVEVRARIEALTECIEGGFELEEELERLKDQEISLDVDYGLASVSDPSLSRLELPEVSGDSIDQD</sequence>
<comment type="caution">
    <text evidence="3">The sequence shown here is derived from an EMBL/GenBank/DDBJ whole genome shotgun (WGS) entry which is preliminary data.</text>
</comment>
<gene>
    <name evidence="3" type="ORF">F2Q70_00000861</name>
</gene>
<organism evidence="3">
    <name type="scientific">Brassica cretica</name>
    <name type="common">Mustard</name>
    <dbReference type="NCBI Taxonomy" id="69181"/>
    <lineage>
        <taxon>Eukaryota</taxon>
        <taxon>Viridiplantae</taxon>
        <taxon>Streptophyta</taxon>
        <taxon>Embryophyta</taxon>
        <taxon>Tracheophyta</taxon>
        <taxon>Spermatophyta</taxon>
        <taxon>Magnoliopsida</taxon>
        <taxon>eudicotyledons</taxon>
        <taxon>Gunneridae</taxon>
        <taxon>Pentapetalae</taxon>
        <taxon>rosids</taxon>
        <taxon>malvids</taxon>
        <taxon>Brassicales</taxon>
        <taxon>Brassicaceae</taxon>
        <taxon>Brassiceae</taxon>
        <taxon>Brassica</taxon>
    </lineage>
</organism>
<feature type="coiled-coil region" evidence="1">
    <location>
        <begin position="449"/>
        <end position="476"/>
    </location>
</feature>
<feature type="compositionally biased region" description="Basic and acidic residues" evidence="2">
    <location>
        <begin position="213"/>
        <end position="224"/>
    </location>
</feature>
<dbReference type="EMBL" id="QGKY02001015">
    <property type="protein sequence ID" value="KAF2571597.1"/>
    <property type="molecule type" value="Genomic_DNA"/>
</dbReference>
<proteinExistence type="predicted"/>
<protein>
    <submittedName>
        <fullName evidence="3">Uncharacterized protein</fullName>
    </submittedName>
</protein>
<feature type="region of interest" description="Disordered" evidence="2">
    <location>
        <begin position="185"/>
        <end position="252"/>
    </location>
</feature>
<evidence type="ECO:0000313" key="3">
    <source>
        <dbReference type="EMBL" id="KAF2571597.1"/>
    </source>
</evidence>
<reference evidence="3" key="1">
    <citation type="submission" date="2019-12" db="EMBL/GenBank/DDBJ databases">
        <title>Genome sequencing and annotation of Brassica cretica.</title>
        <authorList>
            <person name="Studholme D.J."/>
            <person name="Sarris P.F."/>
        </authorList>
    </citation>
    <scope>NUCLEOTIDE SEQUENCE</scope>
    <source>
        <strain evidence="3">PFS-102/07</strain>
        <tissue evidence="3">Leaf</tissue>
    </source>
</reference>
<feature type="region of interest" description="Disordered" evidence="2">
    <location>
        <begin position="264"/>
        <end position="336"/>
    </location>
</feature>
<evidence type="ECO:0000256" key="2">
    <source>
        <dbReference type="SAM" id="MobiDB-lite"/>
    </source>
</evidence>
<evidence type="ECO:0000256" key="1">
    <source>
        <dbReference type="SAM" id="Coils"/>
    </source>
</evidence>
<dbReference type="AlphaFoldDB" id="A0A8S9IS54"/>